<gene>
    <name evidence="1" type="ORF">CTRU02_205899</name>
</gene>
<name>A0ACC3Z5C0_COLTU</name>
<comment type="caution">
    <text evidence="1">The sequence shown here is derived from an EMBL/GenBank/DDBJ whole genome shotgun (WGS) entry which is preliminary data.</text>
</comment>
<reference evidence="1 2" key="1">
    <citation type="journal article" date="2020" name="Phytopathology">
        <title>Genome Sequence Resources of Colletotrichum truncatum, C. plurivorum, C. musicola, and C. sojae: Four Species Pathogenic to Soybean (Glycine max).</title>
        <authorList>
            <person name="Rogerio F."/>
            <person name="Boufleur T.R."/>
            <person name="Ciampi-Guillardi M."/>
            <person name="Sukno S.A."/>
            <person name="Thon M.R."/>
            <person name="Massola Junior N.S."/>
            <person name="Baroncelli R."/>
        </authorList>
    </citation>
    <scope>NUCLEOTIDE SEQUENCE [LARGE SCALE GENOMIC DNA]</scope>
    <source>
        <strain evidence="1 2">CMES1059</strain>
    </source>
</reference>
<organism evidence="1 2">
    <name type="scientific">Colletotrichum truncatum</name>
    <name type="common">Anthracnose fungus</name>
    <name type="synonym">Colletotrichum capsici</name>
    <dbReference type="NCBI Taxonomy" id="5467"/>
    <lineage>
        <taxon>Eukaryota</taxon>
        <taxon>Fungi</taxon>
        <taxon>Dikarya</taxon>
        <taxon>Ascomycota</taxon>
        <taxon>Pezizomycotina</taxon>
        <taxon>Sordariomycetes</taxon>
        <taxon>Hypocreomycetidae</taxon>
        <taxon>Glomerellales</taxon>
        <taxon>Glomerellaceae</taxon>
        <taxon>Colletotrichum</taxon>
        <taxon>Colletotrichum truncatum species complex</taxon>
    </lineage>
</organism>
<keyword evidence="2" id="KW-1185">Reference proteome</keyword>
<proteinExistence type="predicted"/>
<evidence type="ECO:0000313" key="1">
    <source>
        <dbReference type="EMBL" id="KAL0939289.1"/>
    </source>
</evidence>
<protein>
    <submittedName>
        <fullName evidence="1">Uncharacterized protein</fullName>
    </submittedName>
</protein>
<accession>A0ACC3Z5C0</accession>
<evidence type="ECO:0000313" key="2">
    <source>
        <dbReference type="Proteomes" id="UP000805649"/>
    </source>
</evidence>
<sequence length="210" mass="23140">MWCTNLRKRPEWAPAIRAFPDSAVRLKEGRLESHDVAIATSKPGRMLRLLLISLGDLGIKATIERLDRLSRLQGGQDVAIVFLDDSAGRQKMPMEAFMKLQIMIFDKSELPVIPLHSAFDLTTTLQALQPPNPMTQLAASPASLLQHMAGSGPLSKPVADLLSELGRSPSEVAALASTEEGRTKILDRLGHMDGERVLLFLKLEKLVITW</sequence>
<dbReference type="Proteomes" id="UP000805649">
    <property type="component" value="Unassembled WGS sequence"/>
</dbReference>
<dbReference type="EMBL" id="VUJX02000003">
    <property type="protein sequence ID" value="KAL0939289.1"/>
    <property type="molecule type" value="Genomic_DNA"/>
</dbReference>